<evidence type="ECO:0000256" key="5">
    <source>
        <dbReference type="ARBA" id="ARBA00022989"/>
    </source>
</evidence>
<dbReference type="OrthoDB" id="6021170at2759"/>
<dbReference type="STRING" id="5762.D2UZF2"/>
<dbReference type="EMBL" id="GG738846">
    <property type="protein sequence ID" value="EFC49939.1"/>
    <property type="molecule type" value="Genomic_DNA"/>
</dbReference>
<evidence type="ECO:0000256" key="7">
    <source>
        <dbReference type="PROSITE-ProRule" id="PRU00076"/>
    </source>
</evidence>
<dbReference type="PROSITE" id="PS00022">
    <property type="entry name" value="EGF_1"/>
    <property type="match status" value="4"/>
</dbReference>
<dbReference type="InterPro" id="IPR000742">
    <property type="entry name" value="EGF"/>
</dbReference>
<feature type="disulfide bond" evidence="7">
    <location>
        <begin position="107"/>
        <end position="116"/>
    </location>
</feature>
<dbReference type="GO" id="GO:0006816">
    <property type="term" value="P:calcium ion transport"/>
    <property type="evidence" value="ECO:0007669"/>
    <property type="project" value="TreeGrafter"/>
</dbReference>
<feature type="domain" description="EGF-like" evidence="8">
    <location>
        <begin position="1"/>
        <end position="27"/>
    </location>
</feature>
<dbReference type="KEGG" id="ngr:NAEGRDRAFT_61915"/>
<dbReference type="InterPro" id="IPR002049">
    <property type="entry name" value="LE_dom"/>
</dbReference>
<comment type="similarity">
    <text evidence="2">Belongs to the polycystin family.</text>
</comment>
<dbReference type="InterPro" id="IPR002859">
    <property type="entry name" value="PKD/REJ-like"/>
</dbReference>
<dbReference type="GO" id="GO:0005886">
    <property type="term" value="C:plasma membrane"/>
    <property type="evidence" value="ECO:0007669"/>
    <property type="project" value="TreeGrafter"/>
</dbReference>
<dbReference type="PROSITE" id="PS50026">
    <property type="entry name" value="EGF_3"/>
    <property type="match status" value="4"/>
</dbReference>
<evidence type="ECO:0000313" key="11">
    <source>
        <dbReference type="Proteomes" id="UP000006671"/>
    </source>
</evidence>
<feature type="domain" description="EGF-like" evidence="8">
    <location>
        <begin position="33"/>
        <end position="65"/>
    </location>
</feature>
<protein>
    <submittedName>
        <fullName evidence="10">Predicted protein</fullName>
    </submittedName>
</protein>
<gene>
    <name evidence="10" type="ORF">NAEGRDRAFT_61915</name>
</gene>
<dbReference type="AlphaFoldDB" id="D2UZF2"/>
<evidence type="ECO:0000256" key="6">
    <source>
        <dbReference type="ARBA" id="ARBA00023136"/>
    </source>
</evidence>
<reference evidence="10 11" key="1">
    <citation type="journal article" date="2010" name="Cell">
        <title>The genome of Naegleria gruberi illuminates early eukaryotic versatility.</title>
        <authorList>
            <person name="Fritz-Laylin L.K."/>
            <person name="Prochnik S.E."/>
            <person name="Ginger M.L."/>
            <person name="Dacks J.B."/>
            <person name="Carpenter M.L."/>
            <person name="Field M.C."/>
            <person name="Kuo A."/>
            <person name="Paredez A."/>
            <person name="Chapman J."/>
            <person name="Pham J."/>
            <person name="Shu S."/>
            <person name="Neupane R."/>
            <person name="Cipriano M."/>
            <person name="Mancuso J."/>
            <person name="Tu H."/>
            <person name="Salamov A."/>
            <person name="Lindquist E."/>
            <person name="Shapiro H."/>
            <person name="Lucas S."/>
            <person name="Grigoriev I.V."/>
            <person name="Cande W.Z."/>
            <person name="Fulton C."/>
            <person name="Rokhsar D.S."/>
            <person name="Dawson S.C."/>
        </authorList>
    </citation>
    <scope>NUCLEOTIDE SEQUENCE [LARGE SCALE GENOMIC DNA]</scope>
    <source>
        <strain evidence="10 11">NEG-M</strain>
    </source>
</reference>
<dbReference type="GeneID" id="8858946"/>
<dbReference type="InParanoid" id="D2UZF2"/>
<evidence type="ECO:0000256" key="2">
    <source>
        <dbReference type="ARBA" id="ARBA00007200"/>
    </source>
</evidence>
<keyword evidence="6" id="KW-0472">Membrane</keyword>
<evidence type="ECO:0000256" key="3">
    <source>
        <dbReference type="ARBA" id="ARBA00022692"/>
    </source>
</evidence>
<evidence type="ECO:0000259" key="9">
    <source>
        <dbReference type="PROSITE" id="PS51111"/>
    </source>
</evidence>
<feature type="disulfide bond" evidence="7">
    <location>
        <begin position="454"/>
        <end position="463"/>
    </location>
</feature>
<dbReference type="PANTHER" id="PTHR46730">
    <property type="entry name" value="POLYCYSTIN-1"/>
    <property type="match status" value="1"/>
</dbReference>
<dbReference type="eggNOG" id="KOG1225">
    <property type="taxonomic scope" value="Eukaryota"/>
</dbReference>
<dbReference type="Pfam" id="PF02010">
    <property type="entry name" value="REJ"/>
    <property type="match status" value="1"/>
</dbReference>
<dbReference type="SMART" id="SM00181">
    <property type="entry name" value="EGF"/>
    <property type="match status" value="5"/>
</dbReference>
<dbReference type="InterPro" id="IPR014010">
    <property type="entry name" value="REJ_dom"/>
</dbReference>
<evidence type="ECO:0000259" key="8">
    <source>
        <dbReference type="PROSITE" id="PS50026"/>
    </source>
</evidence>
<dbReference type="InterPro" id="IPR013783">
    <property type="entry name" value="Ig-like_fold"/>
</dbReference>
<evidence type="ECO:0000256" key="1">
    <source>
        <dbReference type="ARBA" id="ARBA00004370"/>
    </source>
</evidence>
<dbReference type="PROSITE" id="PS01248">
    <property type="entry name" value="EGF_LAM_1"/>
    <property type="match status" value="1"/>
</dbReference>
<dbReference type="PANTHER" id="PTHR46730:SF1">
    <property type="entry name" value="PLAT DOMAIN-CONTAINING PROTEIN"/>
    <property type="match status" value="1"/>
</dbReference>
<comment type="subcellular location">
    <subcellularLocation>
        <location evidence="1">Membrane</location>
    </subcellularLocation>
</comment>
<keyword evidence="7" id="KW-0245">EGF-like domain</keyword>
<feature type="disulfide bond" evidence="7">
    <location>
        <begin position="430"/>
        <end position="440"/>
    </location>
</feature>
<dbReference type="VEuPathDB" id="AmoebaDB:NAEGRDRAFT_61915"/>
<keyword evidence="5" id="KW-1133">Transmembrane helix</keyword>
<proteinExistence type="inferred from homology"/>
<keyword evidence="11" id="KW-1185">Reference proteome</keyword>
<feature type="disulfide bond" evidence="7">
    <location>
        <begin position="55"/>
        <end position="64"/>
    </location>
</feature>
<accession>D2UZF2</accession>
<comment type="caution">
    <text evidence="7">Lacks conserved residue(s) required for the propagation of feature annotation.</text>
</comment>
<organism evidence="11">
    <name type="scientific">Naegleria gruberi</name>
    <name type="common">Amoeba</name>
    <dbReference type="NCBI Taxonomy" id="5762"/>
    <lineage>
        <taxon>Eukaryota</taxon>
        <taxon>Discoba</taxon>
        <taxon>Heterolobosea</taxon>
        <taxon>Tetramitia</taxon>
        <taxon>Eutetramitia</taxon>
        <taxon>Vahlkampfiidae</taxon>
        <taxon>Naegleria</taxon>
    </lineage>
</organism>
<dbReference type="PROSITE" id="PS51111">
    <property type="entry name" value="REJ"/>
    <property type="match status" value="1"/>
</dbReference>
<feature type="domain" description="EGF-like" evidence="8">
    <location>
        <begin position="426"/>
        <end position="464"/>
    </location>
</feature>
<feature type="disulfide bond" evidence="7">
    <location>
        <begin position="17"/>
        <end position="26"/>
    </location>
</feature>
<dbReference type="RefSeq" id="XP_002682683.1">
    <property type="nucleotide sequence ID" value="XM_002682637.1"/>
</dbReference>
<feature type="domain" description="EGF-like" evidence="8">
    <location>
        <begin position="78"/>
        <end position="117"/>
    </location>
</feature>
<sequence>MVCSGHGTCIANNHCSCRPGYGGEQCQEISCFNNYPRMVQCSNHGECIALDTCTCYDLYTGPNCEQCKQPFHEGEHCTPIQCFGVEYSVKSVCSGNGDCIASNNCSCRDGFVGERCEQFTCLNSTLNNTESNNSVLIPCSGHGECVKANNTCNCYSDVLYGFWAGANCDSCKSGYGGTECKEQVCSSLTTCNGRGECTQHNEPKNNVKYFFAGYQLISRSAIRAQNFRNLTLEGSIATEGGFSVQVLRSAYGQVNVRNDISKNMVNSAISLYQEFSSLDCDQTMQQSIPSGGLNLKAGTYCFPQGLNGGGKISVSGSGRIVLILKTNLNYGFTVEYLDGATVDNLFWVVAMGSSISGKFSGNLLTVGQINVNNAFISGSIINVGSSEMNLNGASFGPIYSPPVVDPCKCFGNYAPPYCESCSAGFFGDNCTLSCSPERNCNGRGQCSQTGSCLCGPRFSGAYCEVCATKWIGKNCDYLIGDRAMLKISKLTIQYANPSKSTQIDCSSILLDETVKELGSSPQCYWDDKSTNSFVIDLGFGNTIYAGSILKFKLENGNSALVTVYTDPNSTNNPPTPILKVSSKISTCARLELDTSSSYSPDKKSISYKFEVTSTPNENSMVVLRRELSLFENQAFFNIAASKLAVGSYSIKLTVSSPVTGSASTQVTFEIIPVPPPIIDIPGGLSQSFVYGSVVVINPQISVAGCSNNDGSIIYSPAKYQDFSYNWEQVSGNATKFSQESYNRILVISSLQNEGSFKLSVSSSTGYSDRVTVELKLKESELVLKIRNGNFLYGKVNQAMTVDFSQSYDPTKTLEKEEFSIVCIPLGVLAVCPISEIYANVNQEKMFTIAENSLVAGLYQFTISYSKGRRSKTETVVVELAEYVFLNVFIKMATNDFLPTSVPLGMNVSLEAVSPPDIRNEVTYIWSSRTSGFTLNDQTTISGITGPFLTIRGEVLQPDTFYTIRLDAQWNKLNGFSEYYLAINTPPKPGYFTVNPLQSKSGIDTVTLSCSGWSDDNTPLSYQFFFNDAKTSSWQALTGKVSTNQVNVMLPPGYGSSSQLTIKARVYDSTGAFSEMQQVVMSS</sequence>
<dbReference type="GO" id="GO:0005261">
    <property type="term" value="F:monoatomic cation channel activity"/>
    <property type="evidence" value="ECO:0007669"/>
    <property type="project" value="TreeGrafter"/>
</dbReference>
<dbReference type="Gene3D" id="2.60.40.10">
    <property type="entry name" value="Immunoglobulins"/>
    <property type="match status" value="1"/>
</dbReference>
<name>D2UZF2_NAEGR</name>
<keyword evidence="3" id="KW-0812">Transmembrane</keyword>
<dbReference type="Gene3D" id="2.170.300.10">
    <property type="entry name" value="Tie2 ligand-binding domain superfamily"/>
    <property type="match status" value="1"/>
</dbReference>
<dbReference type="Proteomes" id="UP000006671">
    <property type="component" value="Unassembled WGS sequence"/>
</dbReference>
<evidence type="ECO:0000313" key="10">
    <source>
        <dbReference type="EMBL" id="EFC49939.1"/>
    </source>
</evidence>
<dbReference type="Gene3D" id="2.10.25.10">
    <property type="entry name" value="Laminin"/>
    <property type="match status" value="2"/>
</dbReference>
<evidence type="ECO:0000256" key="4">
    <source>
        <dbReference type="ARBA" id="ARBA00022737"/>
    </source>
</evidence>
<keyword evidence="7" id="KW-1015">Disulfide bond</keyword>
<feature type="domain" description="REJ" evidence="9">
    <location>
        <begin position="905"/>
        <end position="1082"/>
    </location>
</feature>
<dbReference type="PROSITE" id="PS01186">
    <property type="entry name" value="EGF_2"/>
    <property type="match status" value="2"/>
</dbReference>
<keyword evidence="4" id="KW-0677">Repeat</keyword>